<name>A0A238JR41_9RHOB</name>
<keyword evidence="2" id="KW-1185">Reference proteome</keyword>
<dbReference type="Proteomes" id="UP000202485">
    <property type="component" value="Unassembled WGS sequence"/>
</dbReference>
<protein>
    <recommendedName>
        <fullName evidence="3">ABC-type molybdate transport system, ATPase component</fullName>
    </recommendedName>
</protein>
<gene>
    <name evidence="1" type="ORF">RUA8715_00105</name>
</gene>
<dbReference type="InterPro" id="IPR018912">
    <property type="entry name" value="DUF2478"/>
</dbReference>
<dbReference type="AlphaFoldDB" id="A0A238JR41"/>
<dbReference type="Pfam" id="PF10649">
    <property type="entry name" value="DUF2478"/>
    <property type="match status" value="1"/>
</dbReference>
<reference evidence="2" key="1">
    <citation type="submission" date="2017-05" db="EMBL/GenBank/DDBJ databases">
        <authorList>
            <person name="Rodrigo-Torres L."/>
            <person name="Arahal R. D."/>
            <person name="Lucena T."/>
        </authorList>
    </citation>
    <scope>NUCLEOTIDE SEQUENCE [LARGE SCALE GENOMIC DNA]</scope>
    <source>
        <strain evidence="2">CECT 8715</strain>
    </source>
</reference>
<dbReference type="RefSeq" id="WP_093961729.1">
    <property type="nucleotide sequence ID" value="NZ_FXYG01000001.1"/>
</dbReference>
<proteinExistence type="predicted"/>
<dbReference type="EMBL" id="FXYG01000001">
    <property type="protein sequence ID" value="SMX33148.1"/>
    <property type="molecule type" value="Genomic_DNA"/>
</dbReference>
<dbReference type="OrthoDB" id="5918880at2"/>
<evidence type="ECO:0008006" key="3">
    <source>
        <dbReference type="Google" id="ProtNLM"/>
    </source>
</evidence>
<accession>A0A238JR41</accession>
<organism evidence="1 2">
    <name type="scientific">Ruegeria arenilitoris</name>
    <dbReference type="NCBI Taxonomy" id="1173585"/>
    <lineage>
        <taxon>Bacteria</taxon>
        <taxon>Pseudomonadati</taxon>
        <taxon>Pseudomonadota</taxon>
        <taxon>Alphaproteobacteria</taxon>
        <taxon>Rhodobacterales</taxon>
        <taxon>Roseobacteraceae</taxon>
        <taxon>Ruegeria</taxon>
    </lineage>
</organism>
<sequence>MLLAGVDASGAGGTDHLLAAVAARLQEEGLRLLGALRVNIPDTGTQFCETTLGLLPHGPNIRITQDLGSDSGACRMDAGAIEDVVGIASARFREDSCDIVLLNKFGLSEAEGRGFRTLIAEALARDTPVLIGVSKTHRAAFDQFAGGTAKLLPPLEYVVVEWCRWSIAQGRNTAAPG</sequence>
<evidence type="ECO:0000313" key="1">
    <source>
        <dbReference type="EMBL" id="SMX33148.1"/>
    </source>
</evidence>
<evidence type="ECO:0000313" key="2">
    <source>
        <dbReference type="Proteomes" id="UP000202485"/>
    </source>
</evidence>